<feature type="chain" id="PRO_5046408751" evidence="1">
    <location>
        <begin position="21"/>
        <end position="236"/>
    </location>
</feature>
<evidence type="ECO:0000256" key="1">
    <source>
        <dbReference type="SAM" id="SignalP"/>
    </source>
</evidence>
<keyword evidence="1" id="KW-0732">Signal</keyword>
<evidence type="ECO:0000313" key="2">
    <source>
        <dbReference type="EMBL" id="WGL18419.1"/>
    </source>
</evidence>
<protein>
    <submittedName>
        <fullName evidence="2">Uncharacterized protein</fullName>
    </submittedName>
</protein>
<dbReference type="Proteomes" id="UP001236500">
    <property type="component" value="Chromosome"/>
</dbReference>
<organism evidence="2 3">
    <name type="scientific">Microbulbifer bruguierae</name>
    <dbReference type="NCBI Taxonomy" id="3029061"/>
    <lineage>
        <taxon>Bacteria</taxon>
        <taxon>Pseudomonadati</taxon>
        <taxon>Pseudomonadota</taxon>
        <taxon>Gammaproteobacteria</taxon>
        <taxon>Cellvibrionales</taxon>
        <taxon>Microbulbiferaceae</taxon>
        <taxon>Microbulbifer</taxon>
    </lineage>
</organism>
<feature type="signal peptide" evidence="1">
    <location>
        <begin position="1"/>
        <end position="20"/>
    </location>
</feature>
<proteinExistence type="predicted"/>
<gene>
    <name evidence="2" type="ORF">PVT68_09000</name>
</gene>
<dbReference type="EMBL" id="CP118605">
    <property type="protein sequence ID" value="WGL18419.1"/>
    <property type="molecule type" value="Genomic_DNA"/>
</dbReference>
<evidence type="ECO:0000313" key="3">
    <source>
        <dbReference type="Proteomes" id="UP001236500"/>
    </source>
</evidence>
<name>A0ABY8NHL4_9GAMM</name>
<reference evidence="2 3" key="1">
    <citation type="submission" date="2023-02" db="EMBL/GenBank/DDBJ databases">
        <title>Description and genomic characterization of Microbulbifer bruguierae sp. nov., isolated from the sediment of mangrove plant Bruguiera sexangula.</title>
        <authorList>
            <person name="Long M."/>
        </authorList>
    </citation>
    <scope>NUCLEOTIDE SEQUENCE [LARGE SCALE GENOMIC DNA]</scope>
    <source>
        <strain evidence="2 3">H12</strain>
    </source>
</reference>
<keyword evidence="3" id="KW-1185">Reference proteome</keyword>
<accession>A0ABY8NHL4</accession>
<sequence>MNSRKAICIALVLPSLPVLADGNLVDRVYDPYVQPLETEIEWRTVGTRDSDEDDLDDLWLHRLGIGYGFSDRWFGEVYAIGKKSQERDLDVEALELEAKWQLSEQGEYAADWGMLFELEREFSTNQWEAVATLISAREWGRWTGTANLSLAYEWGSVSDEFETGLRAQARYRWSQVFEPALELYAAEDLLGIGPVVLGARRFDGGRQLRWEVGIIQGLTSESPDQSVRLLLEYEYF</sequence>
<dbReference type="RefSeq" id="WP_280322406.1">
    <property type="nucleotide sequence ID" value="NZ_CP118605.1"/>
</dbReference>